<name>A0AAI9YE63_9PEZI</name>
<reference evidence="2" key="1">
    <citation type="submission" date="2016-11" db="EMBL/GenBank/DDBJ databases">
        <title>The genome sequence of Colletotrichum cuscutae.</title>
        <authorList>
            <person name="Baroncelli R."/>
        </authorList>
    </citation>
    <scope>NUCLEOTIDE SEQUENCE</scope>
    <source>
        <strain evidence="2">IMI 304802</strain>
    </source>
</reference>
<feature type="compositionally biased region" description="Basic and acidic residues" evidence="1">
    <location>
        <begin position="127"/>
        <end position="142"/>
    </location>
</feature>
<evidence type="ECO:0000313" key="2">
    <source>
        <dbReference type="EMBL" id="KAK1499536.1"/>
    </source>
</evidence>
<accession>A0AAI9YE63</accession>
<dbReference type="EMBL" id="MPDP01000001">
    <property type="protein sequence ID" value="KAK1499536.1"/>
    <property type="molecule type" value="Genomic_DNA"/>
</dbReference>
<feature type="region of interest" description="Disordered" evidence="1">
    <location>
        <begin position="1"/>
        <end position="22"/>
    </location>
</feature>
<protein>
    <submittedName>
        <fullName evidence="2">Uncharacterized protein</fullName>
    </submittedName>
</protein>
<feature type="region of interest" description="Disordered" evidence="1">
    <location>
        <begin position="38"/>
        <end position="60"/>
    </location>
</feature>
<sequence>MGPIENDNPATGTKPNGPSVSPTLPVFRVLAFPVSTPVTTAESRSHHSIQTPKGHDPGLDARFLACRRPPSVGLVPVPGTQGRWNGLDGIAHPLVAVWDHRLCPPITSTVFDSRDPLYSSSASSDAGRIKSLDRQRAAYDGG</sequence>
<evidence type="ECO:0000256" key="1">
    <source>
        <dbReference type="SAM" id="MobiDB-lite"/>
    </source>
</evidence>
<gene>
    <name evidence="2" type="ORF">CCUS01_00261</name>
</gene>
<dbReference type="Proteomes" id="UP001239213">
    <property type="component" value="Unassembled WGS sequence"/>
</dbReference>
<organism evidence="2 3">
    <name type="scientific">Colletotrichum cuscutae</name>
    <dbReference type="NCBI Taxonomy" id="1209917"/>
    <lineage>
        <taxon>Eukaryota</taxon>
        <taxon>Fungi</taxon>
        <taxon>Dikarya</taxon>
        <taxon>Ascomycota</taxon>
        <taxon>Pezizomycotina</taxon>
        <taxon>Sordariomycetes</taxon>
        <taxon>Hypocreomycetidae</taxon>
        <taxon>Glomerellales</taxon>
        <taxon>Glomerellaceae</taxon>
        <taxon>Colletotrichum</taxon>
        <taxon>Colletotrichum acutatum species complex</taxon>
    </lineage>
</organism>
<evidence type="ECO:0000313" key="3">
    <source>
        <dbReference type="Proteomes" id="UP001239213"/>
    </source>
</evidence>
<proteinExistence type="predicted"/>
<feature type="compositionally biased region" description="Polar residues" evidence="1">
    <location>
        <begin position="8"/>
        <end position="22"/>
    </location>
</feature>
<keyword evidence="3" id="KW-1185">Reference proteome</keyword>
<feature type="region of interest" description="Disordered" evidence="1">
    <location>
        <begin position="114"/>
        <end position="142"/>
    </location>
</feature>
<comment type="caution">
    <text evidence="2">The sequence shown here is derived from an EMBL/GenBank/DDBJ whole genome shotgun (WGS) entry which is preliminary data.</text>
</comment>
<dbReference type="AlphaFoldDB" id="A0AAI9YE63"/>